<evidence type="ECO:0000256" key="1">
    <source>
        <dbReference type="ARBA" id="ARBA00004123"/>
    </source>
</evidence>
<comment type="subcellular location">
    <subcellularLocation>
        <location evidence="1">Nucleus</location>
    </subcellularLocation>
</comment>
<sequence length="136" mass="15410">MVFVNIICSACFSYTYLLSLLGSVKHSSGALGVKVILSSVFSYYNFLMASVFYCFRNSISKFYYGKSKSYTSLSDVTSLSSIKDMAKPENAYTRRRKNLLPHKYLLDKNFSNILRSNSGGTRRGPTSHFEQIALEY</sequence>
<accession>A0ABD1TKR0</accession>
<keyword evidence="5" id="KW-1185">Reference proteome</keyword>
<dbReference type="EMBL" id="JBFOLK010000005">
    <property type="protein sequence ID" value="KAL2513310.1"/>
    <property type="molecule type" value="Genomic_DNA"/>
</dbReference>
<gene>
    <name evidence="4" type="ORF">Adt_18910</name>
</gene>
<keyword evidence="3" id="KW-1133">Transmembrane helix</keyword>
<evidence type="ECO:0000256" key="2">
    <source>
        <dbReference type="ARBA" id="ARBA00023242"/>
    </source>
</evidence>
<dbReference type="Proteomes" id="UP001604336">
    <property type="component" value="Unassembled WGS sequence"/>
</dbReference>
<dbReference type="GO" id="GO:0005634">
    <property type="term" value="C:nucleus"/>
    <property type="evidence" value="ECO:0007669"/>
    <property type="project" value="UniProtKB-SubCell"/>
</dbReference>
<dbReference type="AlphaFoldDB" id="A0ABD1TKR0"/>
<name>A0ABD1TKR0_9LAMI</name>
<dbReference type="PANTHER" id="PTHR33172:SF96">
    <property type="entry name" value="PROTEIN OXIDATIVE STRESS 3 LIKE 3"/>
    <property type="match status" value="1"/>
</dbReference>
<evidence type="ECO:0000313" key="5">
    <source>
        <dbReference type="Proteomes" id="UP001604336"/>
    </source>
</evidence>
<reference evidence="5" key="1">
    <citation type="submission" date="2024-07" db="EMBL/GenBank/DDBJ databases">
        <title>Two chromosome-level genome assemblies of Korean endemic species Abeliophyllum distichum and Forsythia ovata (Oleaceae).</title>
        <authorList>
            <person name="Jang H."/>
        </authorList>
    </citation>
    <scope>NUCLEOTIDE SEQUENCE [LARGE SCALE GENOMIC DNA]</scope>
</reference>
<dbReference type="GO" id="GO:0006950">
    <property type="term" value="P:response to stress"/>
    <property type="evidence" value="ECO:0007669"/>
    <property type="project" value="UniProtKB-ARBA"/>
</dbReference>
<feature type="transmembrane region" description="Helical" evidence="3">
    <location>
        <begin position="35"/>
        <end position="55"/>
    </location>
</feature>
<comment type="caution">
    <text evidence="4">The sequence shown here is derived from an EMBL/GenBank/DDBJ whole genome shotgun (WGS) entry which is preliminary data.</text>
</comment>
<dbReference type="InterPro" id="IPR051992">
    <property type="entry name" value="OxStress_Response_Reg"/>
</dbReference>
<keyword evidence="2" id="KW-0539">Nucleus</keyword>
<dbReference type="PANTHER" id="PTHR33172">
    <property type="entry name" value="OS08G0516900 PROTEIN"/>
    <property type="match status" value="1"/>
</dbReference>
<protein>
    <submittedName>
        <fullName evidence="4">Uncharacterized protein</fullName>
    </submittedName>
</protein>
<keyword evidence="3" id="KW-0472">Membrane</keyword>
<evidence type="ECO:0000256" key="3">
    <source>
        <dbReference type="SAM" id="Phobius"/>
    </source>
</evidence>
<evidence type="ECO:0000313" key="4">
    <source>
        <dbReference type="EMBL" id="KAL2513310.1"/>
    </source>
</evidence>
<proteinExistence type="predicted"/>
<keyword evidence="3" id="KW-0812">Transmembrane</keyword>
<organism evidence="4 5">
    <name type="scientific">Abeliophyllum distichum</name>
    <dbReference type="NCBI Taxonomy" id="126358"/>
    <lineage>
        <taxon>Eukaryota</taxon>
        <taxon>Viridiplantae</taxon>
        <taxon>Streptophyta</taxon>
        <taxon>Embryophyta</taxon>
        <taxon>Tracheophyta</taxon>
        <taxon>Spermatophyta</taxon>
        <taxon>Magnoliopsida</taxon>
        <taxon>eudicotyledons</taxon>
        <taxon>Gunneridae</taxon>
        <taxon>Pentapetalae</taxon>
        <taxon>asterids</taxon>
        <taxon>lamiids</taxon>
        <taxon>Lamiales</taxon>
        <taxon>Oleaceae</taxon>
        <taxon>Forsythieae</taxon>
        <taxon>Abeliophyllum</taxon>
    </lineage>
</organism>